<dbReference type="EMBL" id="JBHRYC010000026">
    <property type="protein sequence ID" value="MFC3636928.1"/>
    <property type="molecule type" value="Genomic_DNA"/>
</dbReference>
<accession>A0ABV7UEY8</accession>
<evidence type="ECO:0000259" key="5">
    <source>
        <dbReference type="PROSITE" id="PS51063"/>
    </source>
</evidence>
<keyword evidence="3" id="KW-0804">Transcription</keyword>
<name>A0ABV7UEY8_9HYPH</name>
<sequence length="244" mass="26249">MKQPMTRGRIAGLLEQDDWFAALPAPLKDAIVSNSCVRGYRTGELVFATGDEPNGLFALLSGQINLVNNSSSGRQVMQNLHRPGTWFGYLSMLDAQPRFQDAAATGPTELLCLGQSAFRRILRADPDYHARFALLLCGSVRVLLGMLVESRTSPLSSRLAATLLDMSGAVSAPAVASPAPRLTQELLAGMVGATRQTVNRQLRDWQARNIIRLGYGAVTVVDRAALAHAARGDATSGEYGRRVA</sequence>
<dbReference type="Proteomes" id="UP001595704">
    <property type="component" value="Unassembled WGS sequence"/>
</dbReference>
<dbReference type="InterPro" id="IPR018490">
    <property type="entry name" value="cNMP-bd_dom_sf"/>
</dbReference>
<dbReference type="InterPro" id="IPR036388">
    <property type="entry name" value="WH-like_DNA-bd_sf"/>
</dbReference>
<keyword evidence="2" id="KW-0238">DNA-binding</keyword>
<dbReference type="SUPFAM" id="SSF51206">
    <property type="entry name" value="cAMP-binding domain-like"/>
    <property type="match status" value="1"/>
</dbReference>
<evidence type="ECO:0000256" key="3">
    <source>
        <dbReference type="ARBA" id="ARBA00023163"/>
    </source>
</evidence>
<dbReference type="RefSeq" id="WP_191318140.1">
    <property type="nucleotide sequence ID" value="NZ_BNCG01000002.1"/>
</dbReference>
<dbReference type="Pfam" id="PF13545">
    <property type="entry name" value="HTH_Crp_2"/>
    <property type="match status" value="1"/>
</dbReference>
<dbReference type="InterPro" id="IPR036390">
    <property type="entry name" value="WH_DNA-bd_sf"/>
</dbReference>
<dbReference type="InterPro" id="IPR012318">
    <property type="entry name" value="HTH_CRP"/>
</dbReference>
<feature type="domain" description="Cyclic nucleotide-binding" evidence="4">
    <location>
        <begin position="19"/>
        <end position="122"/>
    </location>
</feature>
<dbReference type="PROSITE" id="PS50042">
    <property type="entry name" value="CNMP_BINDING_3"/>
    <property type="match status" value="1"/>
</dbReference>
<dbReference type="InterPro" id="IPR050397">
    <property type="entry name" value="Env_Response_Regulators"/>
</dbReference>
<dbReference type="SUPFAM" id="SSF46785">
    <property type="entry name" value="Winged helix' DNA-binding domain"/>
    <property type="match status" value="1"/>
</dbReference>
<dbReference type="Gene3D" id="1.10.10.10">
    <property type="entry name" value="Winged helix-like DNA-binding domain superfamily/Winged helix DNA-binding domain"/>
    <property type="match status" value="1"/>
</dbReference>
<organism evidence="6 7">
    <name type="scientific">Camelimonas fluminis</name>
    <dbReference type="NCBI Taxonomy" id="1576911"/>
    <lineage>
        <taxon>Bacteria</taxon>
        <taxon>Pseudomonadati</taxon>
        <taxon>Pseudomonadota</taxon>
        <taxon>Alphaproteobacteria</taxon>
        <taxon>Hyphomicrobiales</taxon>
        <taxon>Chelatococcaceae</taxon>
        <taxon>Camelimonas</taxon>
    </lineage>
</organism>
<evidence type="ECO:0000256" key="2">
    <source>
        <dbReference type="ARBA" id="ARBA00023125"/>
    </source>
</evidence>
<dbReference type="InterPro" id="IPR014710">
    <property type="entry name" value="RmlC-like_jellyroll"/>
</dbReference>
<dbReference type="Gene3D" id="2.60.120.10">
    <property type="entry name" value="Jelly Rolls"/>
    <property type="match status" value="1"/>
</dbReference>
<protein>
    <submittedName>
        <fullName evidence="6">Crp/Fnr family transcriptional regulator</fullName>
    </submittedName>
</protein>
<dbReference type="SMART" id="SM00100">
    <property type="entry name" value="cNMP"/>
    <property type="match status" value="1"/>
</dbReference>
<gene>
    <name evidence="6" type="ORF">ACFONL_05950</name>
</gene>
<proteinExistence type="predicted"/>
<keyword evidence="7" id="KW-1185">Reference proteome</keyword>
<dbReference type="InterPro" id="IPR000595">
    <property type="entry name" value="cNMP-bd_dom"/>
</dbReference>
<dbReference type="SMART" id="SM00419">
    <property type="entry name" value="HTH_CRP"/>
    <property type="match status" value="1"/>
</dbReference>
<evidence type="ECO:0000259" key="4">
    <source>
        <dbReference type="PROSITE" id="PS50042"/>
    </source>
</evidence>
<dbReference type="PANTHER" id="PTHR24567">
    <property type="entry name" value="CRP FAMILY TRANSCRIPTIONAL REGULATORY PROTEIN"/>
    <property type="match status" value="1"/>
</dbReference>
<dbReference type="PANTHER" id="PTHR24567:SF74">
    <property type="entry name" value="HTH-TYPE TRANSCRIPTIONAL REGULATOR ARCR"/>
    <property type="match status" value="1"/>
</dbReference>
<reference evidence="7" key="1">
    <citation type="journal article" date="2019" name="Int. J. Syst. Evol. Microbiol.">
        <title>The Global Catalogue of Microorganisms (GCM) 10K type strain sequencing project: providing services to taxonomists for standard genome sequencing and annotation.</title>
        <authorList>
            <consortium name="The Broad Institute Genomics Platform"/>
            <consortium name="The Broad Institute Genome Sequencing Center for Infectious Disease"/>
            <person name="Wu L."/>
            <person name="Ma J."/>
        </authorList>
    </citation>
    <scope>NUCLEOTIDE SEQUENCE [LARGE SCALE GENOMIC DNA]</scope>
    <source>
        <strain evidence="7">KCTC 42282</strain>
    </source>
</reference>
<evidence type="ECO:0000313" key="6">
    <source>
        <dbReference type="EMBL" id="MFC3636928.1"/>
    </source>
</evidence>
<dbReference type="CDD" id="cd00038">
    <property type="entry name" value="CAP_ED"/>
    <property type="match status" value="1"/>
</dbReference>
<evidence type="ECO:0000256" key="1">
    <source>
        <dbReference type="ARBA" id="ARBA00023015"/>
    </source>
</evidence>
<feature type="domain" description="HTH crp-type" evidence="5">
    <location>
        <begin position="153"/>
        <end position="224"/>
    </location>
</feature>
<dbReference type="Pfam" id="PF00027">
    <property type="entry name" value="cNMP_binding"/>
    <property type="match status" value="1"/>
</dbReference>
<dbReference type="PROSITE" id="PS51063">
    <property type="entry name" value="HTH_CRP_2"/>
    <property type="match status" value="1"/>
</dbReference>
<comment type="caution">
    <text evidence="6">The sequence shown here is derived from an EMBL/GenBank/DDBJ whole genome shotgun (WGS) entry which is preliminary data.</text>
</comment>
<evidence type="ECO:0000313" key="7">
    <source>
        <dbReference type="Proteomes" id="UP001595704"/>
    </source>
</evidence>
<keyword evidence="1" id="KW-0805">Transcription regulation</keyword>